<evidence type="ECO:0000313" key="2">
    <source>
        <dbReference type="Proteomes" id="UP000828048"/>
    </source>
</evidence>
<reference evidence="1 2" key="1">
    <citation type="journal article" date="2021" name="Hortic Res">
        <title>High-quality reference genome and annotation aids understanding of berry development for evergreen blueberry (Vaccinium darrowii).</title>
        <authorList>
            <person name="Yu J."/>
            <person name="Hulse-Kemp A.M."/>
            <person name="Babiker E."/>
            <person name="Staton M."/>
        </authorList>
    </citation>
    <scope>NUCLEOTIDE SEQUENCE [LARGE SCALE GENOMIC DNA]</scope>
    <source>
        <strain evidence="2">cv. NJ 8807/NJ 8810</strain>
        <tissue evidence="1">Young leaf</tissue>
    </source>
</reference>
<accession>A0ACB7XIE0</accession>
<comment type="caution">
    <text evidence="1">The sequence shown here is derived from an EMBL/GenBank/DDBJ whole genome shotgun (WGS) entry which is preliminary data.</text>
</comment>
<evidence type="ECO:0000313" key="1">
    <source>
        <dbReference type="EMBL" id="KAH7840561.1"/>
    </source>
</evidence>
<proteinExistence type="predicted"/>
<dbReference type="EMBL" id="CM037160">
    <property type="protein sequence ID" value="KAH7840561.1"/>
    <property type="molecule type" value="Genomic_DNA"/>
</dbReference>
<name>A0ACB7XIE0_9ERIC</name>
<dbReference type="Proteomes" id="UP000828048">
    <property type="component" value="Chromosome 10"/>
</dbReference>
<gene>
    <name evidence="1" type="ORF">Vadar_018593</name>
</gene>
<keyword evidence="2" id="KW-1185">Reference proteome</keyword>
<organism evidence="1 2">
    <name type="scientific">Vaccinium darrowii</name>
    <dbReference type="NCBI Taxonomy" id="229202"/>
    <lineage>
        <taxon>Eukaryota</taxon>
        <taxon>Viridiplantae</taxon>
        <taxon>Streptophyta</taxon>
        <taxon>Embryophyta</taxon>
        <taxon>Tracheophyta</taxon>
        <taxon>Spermatophyta</taxon>
        <taxon>Magnoliopsida</taxon>
        <taxon>eudicotyledons</taxon>
        <taxon>Gunneridae</taxon>
        <taxon>Pentapetalae</taxon>
        <taxon>asterids</taxon>
        <taxon>Ericales</taxon>
        <taxon>Ericaceae</taxon>
        <taxon>Vaccinioideae</taxon>
        <taxon>Vaccinieae</taxon>
        <taxon>Vaccinium</taxon>
    </lineage>
</organism>
<sequence>MDEIHLLIFSLLTLTLTSRPTLSLYIHPPHNPPNFDADIALSGDAEIVNGSIQLTRPIPSSSGLLRNTKPFNFLKPTSFSTDFSFSISPHSGLALLLFPTHFPRKLSPQDLLNSSFAIEFDTSMEDVVSVRVSNVSHSLNLNSGMKVKLHAWVDYEASSKRVEVRLTEMGNARPYNSLIAFPIDLSKMWKGEEVLAGISSSSGNSQQTSSVFSWKFRVRVVPHWMHSQPLDPVMYADKGSEKRKEHKKSSCPLGIVNGLMLGMACGVLLAFVMLFLWTITVHRHNVIPSEYLKPPVGFGYEKVSVVVENSSGNVKN</sequence>
<protein>
    <submittedName>
        <fullName evidence="1">Uncharacterized protein</fullName>
    </submittedName>
</protein>